<keyword evidence="4" id="KW-1185">Reference proteome</keyword>
<feature type="signal peptide" evidence="2">
    <location>
        <begin position="1"/>
        <end position="35"/>
    </location>
</feature>
<reference evidence="3 4" key="1">
    <citation type="journal article" date="2014" name="Mol. Plant">
        <title>Chromosome Scale Genome Assembly and Transcriptome Profiling of Nannochloropsis gaditana in Nitrogen Depletion.</title>
        <authorList>
            <person name="Corteggiani Carpinelli E."/>
            <person name="Telatin A."/>
            <person name="Vitulo N."/>
            <person name="Forcato C."/>
            <person name="D'Angelo M."/>
            <person name="Schiavon R."/>
            <person name="Vezzi A."/>
            <person name="Giacometti G.M."/>
            <person name="Morosinotto T."/>
            <person name="Valle G."/>
        </authorList>
    </citation>
    <scope>NUCLEOTIDE SEQUENCE [LARGE SCALE GENOMIC DNA]</scope>
    <source>
        <strain evidence="3 4">B-31</strain>
    </source>
</reference>
<comment type="caution">
    <text evidence="3">The sequence shown here is derived from an EMBL/GenBank/DDBJ whole genome shotgun (WGS) entry which is preliminary data.</text>
</comment>
<evidence type="ECO:0000313" key="4">
    <source>
        <dbReference type="Proteomes" id="UP000019335"/>
    </source>
</evidence>
<proteinExistence type="predicted"/>
<feature type="chain" id="PRO_5004903828" evidence="2">
    <location>
        <begin position="36"/>
        <end position="233"/>
    </location>
</feature>
<evidence type="ECO:0000256" key="2">
    <source>
        <dbReference type="SAM" id="SignalP"/>
    </source>
</evidence>
<accession>W7TSM1</accession>
<evidence type="ECO:0000256" key="1">
    <source>
        <dbReference type="SAM" id="MobiDB-lite"/>
    </source>
</evidence>
<dbReference type="OrthoDB" id="43448at2759"/>
<dbReference type="EMBL" id="AZIL01001689">
    <property type="protein sequence ID" value="EWM23349.1"/>
    <property type="molecule type" value="Genomic_DNA"/>
</dbReference>
<evidence type="ECO:0000313" key="3">
    <source>
        <dbReference type="EMBL" id="EWM23349.1"/>
    </source>
</evidence>
<dbReference type="AlphaFoldDB" id="W7TSM1"/>
<feature type="region of interest" description="Disordered" evidence="1">
    <location>
        <begin position="199"/>
        <end position="233"/>
    </location>
</feature>
<keyword evidence="2" id="KW-0732">Signal</keyword>
<sequence>MFFAASSDFFHSMNALVARMRAVVLLLFMMGPVQAFVPRIPKQSPTSRSEILIDDATAAAKSSTTPIIVRAIADSMLKGGMLVGAIFGGSFMAGLSSTTGIMAPVHAAVINMPRCEGGLGDGCAAMGEGNEFVKKLQERSAKNYESSKKQKLIKYNLNNFKDYFAVKNQKLVVKPDGKFIAIDNKIYKQLEKEGKVDGNYWISKEDPPSDGTVDFIPGGSKNDAPAPDFTGTN</sequence>
<name>W7TSM1_9STRA</name>
<dbReference type="Proteomes" id="UP000019335">
    <property type="component" value="Chromosome 17"/>
</dbReference>
<gene>
    <name evidence="3" type="ORF">Naga_100057g14</name>
</gene>
<protein>
    <submittedName>
        <fullName evidence="3">Uncharacterized protein</fullName>
    </submittedName>
</protein>
<organism evidence="3 4">
    <name type="scientific">Nannochloropsis gaditana</name>
    <dbReference type="NCBI Taxonomy" id="72520"/>
    <lineage>
        <taxon>Eukaryota</taxon>
        <taxon>Sar</taxon>
        <taxon>Stramenopiles</taxon>
        <taxon>Ochrophyta</taxon>
        <taxon>Eustigmatophyceae</taxon>
        <taxon>Eustigmatales</taxon>
        <taxon>Monodopsidaceae</taxon>
        <taxon>Nannochloropsis</taxon>
    </lineage>
</organism>